<dbReference type="GO" id="GO:0046523">
    <property type="term" value="F:S-methyl-5-thioribose-1-phosphate isomerase activity"/>
    <property type="evidence" value="ECO:0007669"/>
    <property type="project" value="UniProtKB-UniRule"/>
</dbReference>
<dbReference type="Gene3D" id="3.40.50.10470">
    <property type="entry name" value="Translation initiation factor eif-2b, domain 2"/>
    <property type="match status" value="1"/>
</dbReference>
<dbReference type="InterPro" id="IPR027363">
    <property type="entry name" value="M1Pi_N"/>
</dbReference>
<dbReference type="PANTHER" id="PTHR43475:SF1">
    <property type="entry name" value="METHYLTHIORIBOSE-1-PHOSPHATE ISOMERASE"/>
    <property type="match status" value="1"/>
</dbReference>
<feature type="binding site" evidence="5">
    <location>
        <begin position="53"/>
        <end position="55"/>
    </location>
    <ligand>
        <name>substrate</name>
    </ligand>
</feature>
<dbReference type="NCBIfam" id="TIGR00524">
    <property type="entry name" value="eIF-2B_rel"/>
    <property type="match status" value="1"/>
</dbReference>
<evidence type="ECO:0000256" key="2">
    <source>
        <dbReference type="ARBA" id="ARBA00050906"/>
    </source>
</evidence>
<dbReference type="InterPro" id="IPR042529">
    <property type="entry name" value="IF_2B-like_C"/>
</dbReference>
<comment type="catalytic activity">
    <reaction evidence="2">
        <text>5-deoxy-alpha-D-ribose 1-phosphate = 5-deoxy-D-ribulose 1-phosphate</text>
        <dbReference type="Rhea" id="RHEA:61296"/>
        <dbReference type="ChEBI" id="CHEBI:58749"/>
        <dbReference type="ChEBI" id="CHEBI:144504"/>
    </reaction>
    <physiologicalReaction direction="left-to-right" evidence="2">
        <dbReference type="Rhea" id="RHEA:61297"/>
    </physiologicalReaction>
</comment>
<comment type="pathway">
    <text evidence="5">Amino-acid biosynthesis; L-methionine biosynthesis via salvage pathway; L-methionine from S-methyl-5-thio-alpha-D-ribose 1-phosphate: step 1/6.</text>
</comment>
<comment type="caution">
    <text evidence="6">The sequence shown here is derived from an EMBL/GenBank/DDBJ whole genome shotgun (WGS) entry which is preliminary data.</text>
</comment>
<comment type="function">
    <text evidence="4">Catalyzes the interconversion of methylthioribose-1-phosphate (MTR-1-P) into methylthioribulose-1-phosphate (MTRu-1-P). Also catalyzes the interconversion of 5-deoxyribose 1-phosphate and 5-deoxyribulose 1-phosphate. Part of a bifunctional DHAP-shunt salvage pathway for SAM by-products.</text>
</comment>
<evidence type="ECO:0000313" key="6">
    <source>
        <dbReference type="EMBL" id="HIU37942.1"/>
    </source>
</evidence>
<dbReference type="PANTHER" id="PTHR43475">
    <property type="entry name" value="METHYLTHIORIBOSE-1-PHOSPHATE ISOMERASE"/>
    <property type="match status" value="1"/>
</dbReference>
<dbReference type="InterPro" id="IPR011559">
    <property type="entry name" value="Initiation_fac_2B_a/b/d"/>
</dbReference>
<comment type="similarity">
    <text evidence="5">Belongs to the EIF-2B alpha/beta/delta subunits family. MtnA subfamily.</text>
</comment>
<sequence length="365" mass="40108">MKVNGIPTRTIWSVDHGQAIGIIDQTKLPYEFKKEVLRDWTAVKDAIATMKVRGAPLIGIAAAWAMVLAIRDNAKDDFIHQVRSELIATRPTAVNLQWAVDHMVKRVISLPERERLPVAYKEAEAMTQANVLENRAIGTHGAKIIAELYAKKREPVNILTHCNAGWLATVDYGTALSAVYIAFEQGIPLHVWVDETRPREQGLLTAWELSGVGIPHTVIADNAGGHLIQHREVDAVIVGADRITAIGDVANKIGTYLKALAAKDMEVPFYVAAPSSTIDWSVQDGKHGIEIENRSGDELRFIRGIDKKGKVSEVQIIQAQTNVENPAFDVTPARLVTGIITERGVCAPEFLTRLFPEGGRLQTRG</sequence>
<feature type="active site" description="Proton donor" evidence="5">
    <location>
        <position position="241"/>
    </location>
</feature>
<dbReference type="NCBIfam" id="NF004326">
    <property type="entry name" value="PRK05720.1"/>
    <property type="match status" value="1"/>
</dbReference>
<evidence type="ECO:0000256" key="3">
    <source>
        <dbReference type="ARBA" id="ARBA00051169"/>
    </source>
</evidence>
<evidence type="ECO:0000256" key="5">
    <source>
        <dbReference type="HAMAP-Rule" id="MF_01678"/>
    </source>
</evidence>
<dbReference type="EMBL" id="DVMY01000103">
    <property type="protein sequence ID" value="HIU37942.1"/>
    <property type="molecule type" value="Genomic_DNA"/>
</dbReference>
<proteinExistence type="inferred from homology"/>
<reference evidence="6" key="2">
    <citation type="journal article" date="2021" name="PeerJ">
        <title>Extensive microbial diversity within the chicken gut microbiome revealed by metagenomics and culture.</title>
        <authorList>
            <person name="Gilroy R."/>
            <person name="Ravi A."/>
            <person name="Getino M."/>
            <person name="Pursley I."/>
            <person name="Horton D.L."/>
            <person name="Alikhan N.F."/>
            <person name="Baker D."/>
            <person name="Gharbi K."/>
            <person name="Hall N."/>
            <person name="Watson M."/>
            <person name="Adriaenssens E.M."/>
            <person name="Foster-Nyarko E."/>
            <person name="Jarju S."/>
            <person name="Secka A."/>
            <person name="Antonio M."/>
            <person name="Oren A."/>
            <person name="Chaudhuri R.R."/>
            <person name="La Ragione R."/>
            <person name="Hildebrand F."/>
            <person name="Pallen M.J."/>
        </authorList>
    </citation>
    <scope>NUCLEOTIDE SEQUENCE</scope>
    <source>
        <strain evidence="6">7463</strain>
    </source>
</reference>
<feature type="binding site" evidence="5">
    <location>
        <position position="201"/>
    </location>
    <ligand>
        <name>substrate</name>
    </ligand>
</feature>
<dbReference type="NCBIfam" id="TIGR00512">
    <property type="entry name" value="salvage_mtnA"/>
    <property type="match status" value="1"/>
</dbReference>
<evidence type="ECO:0000256" key="4">
    <source>
        <dbReference type="ARBA" id="ARBA00058145"/>
    </source>
</evidence>
<feature type="binding site" evidence="5">
    <location>
        <position position="90"/>
    </location>
    <ligand>
        <name>substrate</name>
    </ligand>
</feature>
<protein>
    <recommendedName>
        <fullName evidence="5">Methylthioribose-1-phosphate isomerase</fullName>
        <shortName evidence="5">M1Pi</shortName>
        <shortName evidence="5">MTR-1-P isomerase</shortName>
        <ecNumber evidence="5">5.3.1.23</ecNumber>
    </recommendedName>
    <alternativeName>
        <fullName evidence="5">S-methyl-5-thioribose-1-phosphate isomerase</fullName>
    </alternativeName>
</protein>
<organism evidence="6 7">
    <name type="scientific">Candidatus Aphodousia faecigallinarum</name>
    <dbReference type="NCBI Taxonomy" id="2840677"/>
    <lineage>
        <taxon>Bacteria</taxon>
        <taxon>Pseudomonadati</taxon>
        <taxon>Pseudomonadota</taxon>
        <taxon>Betaproteobacteria</taxon>
        <taxon>Burkholderiales</taxon>
        <taxon>Sutterellaceae</taxon>
        <taxon>Sutterellaceae incertae sedis</taxon>
        <taxon>Candidatus Aphodousia</taxon>
    </lineage>
</organism>
<reference evidence="6" key="1">
    <citation type="submission" date="2020-10" db="EMBL/GenBank/DDBJ databases">
        <authorList>
            <person name="Gilroy R."/>
        </authorList>
    </citation>
    <scope>NUCLEOTIDE SEQUENCE</scope>
    <source>
        <strain evidence="6">7463</strain>
    </source>
</reference>
<dbReference type="Gene3D" id="1.20.120.420">
    <property type="entry name" value="translation initiation factor eif-2b, domain 1"/>
    <property type="match status" value="1"/>
</dbReference>
<evidence type="ECO:0000313" key="7">
    <source>
        <dbReference type="Proteomes" id="UP000824083"/>
    </source>
</evidence>
<dbReference type="EC" id="5.3.1.23" evidence="5"/>
<dbReference type="InterPro" id="IPR000649">
    <property type="entry name" value="IF-2B-related"/>
</dbReference>
<keyword evidence="5" id="KW-0028">Amino-acid biosynthesis</keyword>
<comment type="catalytic activity">
    <reaction evidence="3">
        <text>5-(methylsulfanyl)-alpha-D-ribose 1-phosphate = 5-(methylsulfanyl)-D-ribulose 1-phosphate</text>
        <dbReference type="Rhea" id="RHEA:19989"/>
        <dbReference type="ChEBI" id="CHEBI:58533"/>
        <dbReference type="ChEBI" id="CHEBI:58548"/>
        <dbReference type="EC" id="5.3.1.23"/>
    </reaction>
    <physiologicalReaction direction="left-to-right" evidence="3">
        <dbReference type="Rhea" id="RHEA:19990"/>
    </physiologicalReaction>
</comment>
<name>A0A9D1IKV9_9BURK</name>
<dbReference type="InterPro" id="IPR005251">
    <property type="entry name" value="IF-M1Pi"/>
</dbReference>
<gene>
    <name evidence="5 6" type="primary">mtnA</name>
    <name evidence="6" type="ORF">IAC56_06695</name>
</gene>
<feature type="binding site" evidence="5">
    <location>
        <begin position="251"/>
        <end position="252"/>
    </location>
    <ligand>
        <name>substrate</name>
    </ligand>
</feature>
<dbReference type="AlphaFoldDB" id="A0A9D1IKV9"/>
<feature type="site" description="Transition state stabilizer" evidence="5">
    <location>
        <position position="162"/>
    </location>
</feature>
<dbReference type="HAMAP" id="MF_01678">
    <property type="entry name" value="Salvage_MtnA"/>
    <property type="match status" value="1"/>
</dbReference>
<dbReference type="Pfam" id="PF01008">
    <property type="entry name" value="IF-2B"/>
    <property type="match status" value="1"/>
</dbReference>
<evidence type="ECO:0000256" key="1">
    <source>
        <dbReference type="ARBA" id="ARBA00023235"/>
    </source>
</evidence>
<dbReference type="GO" id="GO:0019509">
    <property type="term" value="P:L-methionine salvage from methylthioadenosine"/>
    <property type="evidence" value="ECO:0007669"/>
    <property type="project" value="UniProtKB-UniRule"/>
</dbReference>
<dbReference type="Proteomes" id="UP000824083">
    <property type="component" value="Unassembled WGS sequence"/>
</dbReference>
<accession>A0A9D1IKV9</accession>
<dbReference type="InterPro" id="IPR037171">
    <property type="entry name" value="NagB/RpiA_transferase-like"/>
</dbReference>
<keyword evidence="1 5" id="KW-0413">Isomerase</keyword>
<keyword evidence="5" id="KW-0486">Methionine biosynthesis</keyword>
<dbReference type="SUPFAM" id="SSF100950">
    <property type="entry name" value="NagB/RpiA/CoA transferase-like"/>
    <property type="match status" value="1"/>
</dbReference>
<dbReference type="FunFam" id="3.40.50.10470:FF:000006">
    <property type="entry name" value="Methylthioribose-1-phosphate isomerase"/>
    <property type="match status" value="1"/>
</dbReference>